<gene>
    <name evidence="1" type="ORF">SAMN05421757_109172</name>
</gene>
<evidence type="ECO:0000313" key="1">
    <source>
        <dbReference type="EMBL" id="SNT28635.1"/>
    </source>
</evidence>
<organism evidence="1 2">
    <name type="scientific">Tropicimonas sediminicola</name>
    <dbReference type="NCBI Taxonomy" id="1031541"/>
    <lineage>
        <taxon>Bacteria</taxon>
        <taxon>Pseudomonadati</taxon>
        <taxon>Pseudomonadota</taxon>
        <taxon>Alphaproteobacteria</taxon>
        <taxon>Rhodobacterales</taxon>
        <taxon>Roseobacteraceae</taxon>
        <taxon>Tropicimonas</taxon>
    </lineage>
</organism>
<dbReference type="EMBL" id="FZOY01000009">
    <property type="protein sequence ID" value="SNT28635.1"/>
    <property type="molecule type" value="Genomic_DNA"/>
</dbReference>
<dbReference type="Proteomes" id="UP000198426">
    <property type="component" value="Unassembled WGS sequence"/>
</dbReference>
<keyword evidence="2" id="KW-1185">Reference proteome</keyword>
<dbReference type="AlphaFoldDB" id="A0A239LE81"/>
<proteinExistence type="predicted"/>
<sequence length="79" mass="8833">MGKWADVEAFVERLRRQEGAVPLSRCRVQEISGDAYPGGEIALLVERQLVNTHSGYGAWKELDASNVLQAVRDYIARES</sequence>
<name>A0A239LE81_9RHOB</name>
<protein>
    <submittedName>
        <fullName evidence="1">Uncharacterized protein</fullName>
    </submittedName>
</protein>
<evidence type="ECO:0000313" key="2">
    <source>
        <dbReference type="Proteomes" id="UP000198426"/>
    </source>
</evidence>
<reference evidence="1 2" key="1">
    <citation type="submission" date="2017-06" db="EMBL/GenBank/DDBJ databases">
        <authorList>
            <person name="Kim H.J."/>
            <person name="Triplett B.A."/>
        </authorList>
    </citation>
    <scope>NUCLEOTIDE SEQUENCE [LARGE SCALE GENOMIC DNA]</scope>
    <source>
        <strain evidence="1 2">DSM 29339</strain>
    </source>
</reference>
<accession>A0A239LE81</accession>